<gene>
    <name evidence="2" type="primary">LOC142181784</name>
</gene>
<keyword evidence="1" id="KW-1185">Reference proteome</keyword>
<sequence>MEQRQFEEEEDIESTAGNFHQVAKEAGLSPKSRLRKESKTYSTGYKGSPFTWWNGRPNAACVFKRLDRILVNTKQDTFMDVVKYKWNADFIRDPFLMFKHKLKRVKTALSKWSREIFGDILKKFAIPEDIVKVKEMLFEEEPTIENRIILQRAQTELKKYLSLEEQYWKQKTGMTWFAEGDRDTIFFHNHVNGKRKKLQLRRIHNEVGIWLEDQQQMANSAAQYYLNQFTNQGDPTDFSMLDKVPPLVSTEQNMELCRYPTLEEGKAAVFELSADSSSGPDGFTGMFYQKCWELICYDTHNMVLQFYGGSLLPKFITHTNLVLLPKMSNPESFTDLRPISLSNYINKILSRGVKQGDPLSPALFILSAEVLSRLLNKLFDDKSFIGFGMPKWIDPVNHLEYADNTIIFASAHQPSLNKIMTMLKCYEQISGQQNNAANRSYYLHANTSNLLIQSVGGTTGFTITGTTKF</sequence>
<proteinExistence type="predicted"/>
<protein>
    <submittedName>
        <fullName evidence="2">Uncharacterized protein LOC142181784</fullName>
    </submittedName>
</protein>
<dbReference type="RefSeq" id="XP_075111413.1">
    <property type="nucleotide sequence ID" value="XM_075255312.1"/>
</dbReference>
<evidence type="ECO:0000313" key="2">
    <source>
        <dbReference type="RefSeq" id="XP_075111413.1"/>
    </source>
</evidence>
<reference evidence="1" key="1">
    <citation type="journal article" date="2014" name="Nat. Commun.">
        <title>The tobacco genome sequence and its comparison with those of tomato and potato.</title>
        <authorList>
            <person name="Sierro N."/>
            <person name="Battey J.N."/>
            <person name="Ouadi S."/>
            <person name="Bakaher N."/>
            <person name="Bovet L."/>
            <person name="Willig A."/>
            <person name="Goepfert S."/>
            <person name="Peitsch M.C."/>
            <person name="Ivanov N.V."/>
        </authorList>
    </citation>
    <scope>NUCLEOTIDE SEQUENCE [LARGE SCALE GENOMIC DNA]</scope>
</reference>
<dbReference type="Proteomes" id="UP000790787">
    <property type="component" value="Chromosome 6"/>
</dbReference>
<organism evidence="1 2">
    <name type="scientific">Nicotiana tabacum</name>
    <name type="common">Common tobacco</name>
    <dbReference type="NCBI Taxonomy" id="4097"/>
    <lineage>
        <taxon>Eukaryota</taxon>
        <taxon>Viridiplantae</taxon>
        <taxon>Streptophyta</taxon>
        <taxon>Embryophyta</taxon>
        <taxon>Tracheophyta</taxon>
        <taxon>Spermatophyta</taxon>
        <taxon>Magnoliopsida</taxon>
        <taxon>eudicotyledons</taxon>
        <taxon>Gunneridae</taxon>
        <taxon>Pentapetalae</taxon>
        <taxon>asterids</taxon>
        <taxon>lamiids</taxon>
        <taxon>Solanales</taxon>
        <taxon>Solanaceae</taxon>
        <taxon>Nicotianoideae</taxon>
        <taxon>Nicotianeae</taxon>
        <taxon>Nicotiana</taxon>
    </lineage>
</organism>
<evidence type="ECO:0000313" key="1">
    <source>
        <dbReference type="Proteomes" id="UP000790787"/>
    </source>
</evidence>
<reference evidence="2" key="2">
    <citation type="submission" date="2025-08" db="UniProtKB">
        <authorList>
            <consortium name="RefSeq"/>
        </authorList>
    </citation>
    <scope>IDENTIFICATION</scope>
    <source>
        <tissue evidence="2">Leaf</tissue>
    </source>
</reference>
<name>A0AC58UPJ6_TOBAC</name>
<accession>A0AC58UPJ6</accession>